<evidence type="ECO:0000313" key="8">
    <source>
        <dbReference type="RefSeq" id="XP_044926491.1"/>
    </source>
</evidence>
<feature type="transmembrane region" description="Helical" evidence="6">
    <location>
        <begin position="367"/>
        <end position="393"/>
    </location>
</feature>
<feature type="region of interest" description="Disordered" evidence="5">
    <location>
        <begin position="68"/>
        <end position="93"/>
    </location>
</feature>
<reference evidence="8" key="1">
    <citation type="submission" date="2025-08" db="UniProtKB">
        <authorList>
            <consortium name="RefSeq"/>
        </authorList>
    </citation>
    <scope>IDENTIFICATION</scope>
    <source>
        <tissue evidence="8">Brain</tissue>
    </source>
</reference>
<comment type="subcellular location">
    <subcellularLocation>
        <location evidence="1">Membrane</location>
        <topology evidence="1">Multi-pass membrane protein</topology>
    </subcellularLocation>
</comment>
<evidence type="ECO:0000256" key="1">
    <source>
        <dbReference type="ARBA" id="ARBA00004141"/>
    </source>
</evidence>
<keyword evidence="7" id="KW-1185">Reference proteome</keyword>
<evidence type="ECO:0000256" key="4">
    <source>
        <dbReference type="ARBA" id="ARBA00023136"/>
    </source>
</evidence>
<dbReference type="CTD" id="63910"/>
<accession>A0A8U0RNP8</accession>
<dbReference type="GeneID" id="101689728"/>
<dbReference type="RefSeq" id="XP_044926491.1">
    <property type="nucleotide sequence ID" value="XM_045070556.1"/>
</dbReference>
<evidence type="ECO:0000256" key="5">
    <source>
        <dbReference type="SAM" id="MobiDB-lite"/>
    </source>
</evidence>
<feature type="transmembrane region" description="Helical" evidence="6">
    <location>
        <begin position="315"/>
        <end position="347"/>
    </location>
</feature>
<feature type="compositionally biased region" description="Low complexity" evidence="5">
    <location>
        <begin position="221"/>
        <end position="231"/>
    </location>
</feature>
<dbReference type="GO" id="GO:0015867">
    <property type="term" value="P:ATP transport"/>
    <property type="evidence" value="ECO:0007669"/>
    <property type="project" value="TreeGrafter"/>
</dbReference>
<proteinExistence type="predicted"/>
<feature type="region of interest" description="Disordered" evidence="5">
    <location>
        <begin position="280"/>
        <end position="300"/>
    </location>
</feature>
<feature type="transmembrane region" description="Helical" evidence="6">
    <location>
        <begin position="400"/>
        <end position="420"/>
    </location>
</feature>
<evidence type="ECO:0000256" key="3">
    <source>
        <dbReference type="ARBA" id="ARBA00022989"/>
    </source>
</evidence>
<keyword evidence="4 6" id="KW-0472">Membrane</keyword>
<feature type="compositionally biased region" description="Low complexity" evidence="5">
    <location>
        <begin position="205"/>
        <end position="214"/>
    </location>
</feature>
<dbReference type="InterPro" id="IPR050382">
    <property type="entry name" value="MFS_Na/Anion_cotransporter"/>
</dbReference>
<dbReference type="AlphaFoldDB" id="A0A8U0RNP8"/>
<protein>
    <submittedName>
        <fullName evidence="8">Solute carrier family 17 member 9 isoform X8</fullName>
    </submittedName>
</protein>
<sequence>MPAVLRPRQRARVHRVHEPRLRLEQEGGRPCAQQLLLGLLPDAGGGRPPWRPDRRGEGHPAVRLRLGLPHRRHPAARPPQRRAPGLHDLLTHPHGLAPRRVLSGADQPAVPEGARERASVHLQHRGGRLPVWDAGDRGRGLPPPGPVRLAKCLLLLGWPHAAVGVLRVQVPTEWKRYRGQTSSWPWASWRKACRCPGTPKFPGDSFSGSLQSGQPSPPSCRRPAPSSSSCPGFPPSFRRRSPAPRAGSSTWCRGWWRFPPVCSAGFCLIILSIRPRRLGPSRGRQGLSTNGPTGPSPRLPHSGYRTITVRKFMQVMGLGLSSVFALCLGHTSSFCTSVVFASASIGLQTFNHSGISVNIQDLAPSCAGFLFGVANTAGALAGVVGVCLGGYLLETTGSWASMFNLVAAVGSLGLCTFLLFGEAQRVDLSPAHEDL</sequence>
<keyword evidence="2 6" id="KW-0812">Transmembrane</keyword>
<dbReference type="Gene3D" id="1.20.1250.20">
    <property type="entry name" value="MFS general substrate transporter like domains"/>
    <property type="match status" value="1"/>
</dbReference>
<dbReference type="PANTHER" id="PTHR11662:SF279">
    <property type="entry name" value="VOLTAGE-GATED PURINE NUCLEOTIDE UNIPORTER SLC17A9"/>
    <property type="match status" value="1"/>
</dbReference>
<organism evidence="7 8">
    <name type="scientific">Mustela putorius furo</name>
    <name type="common">European domestic ferret</name>
    <name type="synonym">Mustela furo</name>
    <dbReference type="NCBI Taxonomy" id="9669"/>
    <lineage>
        <taxon>Eukaryota</taxon>
        <taxon>Metazoa</taxon>
        <taxon>Chordata</taxon>
        <taxon>Craniata</taxon>
        <taxon>Vertebrata</taxon>
        <taxon>Euteleostomi</taxon>
        <taxon>Mammalia</taxon>
        <taxon>Eutheria</taxon>
        <taxon>Laurasiatheria</taxon>
        <taxon>Carnivora</taxon>
        <taxon>Caniformia</taxon>
        <taxon>Musteloidea</taxon>
        <taxon>Mustelidae</taxon>
        <taxon>Mustelinae</taxon>
        <taxon>Mustela</taxon>
    </lineage>
</organism>
<dbReference type="Proteomes" id="UP000000715">
    <property type="component" value="Unplaced"/>
</dbReference>
<evidence type="ECO:0000256" key="2">
    <source>
        <dbReference type="ARBA" id="ARBA00022692"/>
    </source>
</evidence>
<dbReference type="PANTHER" id="PTHR11662">
    <property type="entry name" value="SOLUTE CARRIER FAMILY 17"/>
    <property type="match status" value="1"/>
</dbReference>
<keyword evidence="3 6" id="KW-1133">Transmembrane helix</keyword>
<dbReference type="InterPro" id="IPR036259">
    <property type="entry name" value="MFS_trans_sf"/>
</dbReference>
<feature type="region of interest" description="Disordered" evidence="5">
    <location>
        <begin position="204"/>
        <end position="246"/>
    </location>
</feature>
<evidence type="ECO:0000313" key="7">
    <source>
        <dbReference type="Proteomes" id="UP000000715"/>
    </source>
</evidence>
<evidence type="ECO:0000256" key="6">
    <source>
        <dbReference type="SAM" id="Phobius"/>
    </source>
</evidence>
<name>A0A8U0RNP8_MUSPF</name>
<dbReference type="SUPFAM" id="SSF103473">
    <property type="entry name" value="MFS general substrate transporter"/>
    <property type="match status" value="1"/>
</dbReference>
<dbReference type="GO" id="GO:0016020">
    <property type="term" value="C:membrane"/>
    <property type="evidence" value="ECO:0007669"/>
    <property type="project" value="UniProtKB-SubCell"/>
</dbReference>
<gene>
    <name evidence="8" type="primary">SLC17A9</name>
</gene>